<dbReference type="Pfam" id="PF01070">
    <property type="entry name" value="FMN_dh"/>
    <property type="match status" value="1"/>
</dbReference>
<evidence type="ECO:0000256" key="1">
    <source>
        <dbReference type="ARBA" id="ARBA00001917"/>
    </source>
</evidence>
<protein>
    <submittedName>
        <fullName evidence="7">Alpha-hydroxy-acid oxidizing protein</fullName>
    </submittedName>
</protein>
<feature type="domain" description="FMN hydroxy acid dehydrogenase" evidence="6">
    <location>
        <begin position="1"/>
        <end position="385"/>
    </location>
</feature>
<keyword evidence="8" id="KW-1185">Reference proteome</keyword>
<dbReference type="EMBL" id="CP102845">
    <property type="protein sequence ID" value="UVF20681.1"/>
    <property type="molecule type" value="Genomic_DNA"/>
</dbReference>
<dbReference type="InterPro" id="IPR013785">
    <property type="entry name" value="Aldolase_TIM"/>
</dbReference>
<evidence type="ECO:0000313" key="8">
    <source>
        <dbReference type="Proteomes" id="UP001017257"/>
    </source>
</evidence>
<evidence type="ECO:0000256" key="2">
    <source>
        <dbReference type="ARBA" id="ARBA00022630"/>
    </source>
</evidence>
<evidence type="ECO:0000259" key="6">
    <source>
        <dbReference type="PROSITE" id="PS51349"/>
    </source>
</evidence>
<dbReference type="SUPFAM" id="SSF51395">
    <property type="entry name" value="FMN-linked oxidoreductases"/>
    <property type="match status" value="1"/>
</dbReference>
<dbReference type="PIRSF" id="PIRSF000138">
    <property type="entry name" value="Al-hdrx_acd_dh"/>
    <property type="match status" value="1"/>
</dbReference>
<evidence type="ECO:0000313" key="7">
    <source>
        <dbReference type="EMBL" id="UVF20681.1"/>
    </source>
</evidence>
<name>A0ABY5RTV0_9HYPH</name>
<keyword evidence="2" id="KW-0285">Flavoprotein</keyword>
<dbReference type="PROSITE" id="PS51349">
    <property type="entry name" value="FMN_HYDROXY_ACID_DH_2"/>
    <property type="match status" value="1"/>
</dbReference>
<gene>
    <name evidence="7" type="ORF">HPT29_006010</name>
</gene>
<dbReference type="PANTHER" id="PTHR10578">
    <property type="entry name" value="S -2-HYDROXY-ACID OXIDASE-RELATED"/>
    <property type="match status" value="1"/>
</dbReference>
<organism evidence="7 8">
    <name type="scientific">Microvirga terrae</name>
    <dbReference type="NCBI Taxonomy" id="2740529"/>
    <lineage>
        <taxon>Bacteria</taxon>
        <taxon>Pseudomonadati</taxon>
        <taxon>Pseudomonadota</taxon>
        <taxon>Alphaproteobacteria</taxon>
        <taxon>Hyphomicrobiales</taxon>
        <taxon>Methylobacteriaceae</taxon>
        <taxon>Microvirga</taxon>
    </lineage>
</organism>
<evidence type="ECO:0000256" key="3">
    <source>
        <dbReference type="ARBA" id="ARBA00022643"/>
    </source>
</evidence>
<dbReference type="Proteomes" id="UP001017257">
    <property type="component" value="Chromosome"/>
</dbReference>
<keyword evidence="3" id="KW-0288">FMN</keyword>
<evidence type="ECO:0000256" key="4">
    <source>
        <dbReference type="ARBA" id="ARBA00023002"/>
    </source>
</evidence>
<dbReference type="PANTHER" id="PTHR10578:SF107">
    <property type="entry name" value="2-HYDROXYACID OXIDASE 1"/>
    <property type="match status" value="1"/>
</dbReference>
<dbReference type="CDD" id="cd02809">
    <property type="entry name" value="alpha_hydroxyacid_oxid_FMN"/>
    <property type="match status" value="1"/>
</dbReference>
<proteinExistence type="inferred from homology"/>
<sequence length="385" mass="42847">MGQLLNAADFRHAAQRRLPRGLFEYIDRGAEDELALSNLRRSLDAIRLSPRVLTGHPERDLRVRVMEREIAMPVVVAPTALAGLVAYDGEAKLARAAARQGVPFCISTQSITTIEEVRAGAPDADLWFQLYLWKDRELTRKLLDRVWACNVTTLVVTADTPIGPKREYNQRNGFSIPFIYSLRAALDVAMRPRWLAGVLLRYLHTTGMPTYGHYPEEFRSAITRPSIVEAVKLENLLNWDDLRILRQQWKGRLIVKGILHPQDAREAADLGADGIVISAHGGRNLDIAPVPAEVLPDIADAVGNRLEILADSGVRRGSDVLKYISLGAQAVMLGRLPLWGLAAGDEKGADQMLAMIRTEIDMTLTMLGVRRPEDCRGLPIRSTWI</sequence>
<comment type="similarity">
    <text evidence="5">Belongs to the FMN-dependent alpha-hydroxy acid dehydrogenase family.</text>
</comment>
<reference evidence="7" key="1">
    <citation type="submission" date="2022-08" db="EMBL/GenBank/DDBJ databases">
        <title>Microvirga terrae sp. nov., isolated from soil.</title>
        <authorList>
            <person name="Kim K.H."/>
            <person name="Seo Y.L."/>
            <person name="Kim J.M."/>
            <person name="Lee J.K."/>
            <person name="Han D.M."/>
            <person name="Jeon C.O."/>
        </authorList>
    </citation>
    <scope>NUCLEOTIDE SEQUENCE</scope>
    <source>
        <strain evidence="7">R24</strain>
    </source>
</reference>
<keyword evidence="4" id="KW-0560">Oxidoreductase</keyword>
<comment type="cofactor">
    <cofactor evidence="1">
        <name>FMN</name>
        <dbReference type="ChEBI" id="CHEBI:58210"/>
    </cofactor>
</comment>
<dbReference type="RefSeq" id="WP_173946364.1">
    <property type="nucleotide sequence ID" value="NZ_CP102845.1"/>
</dbReference>
<dbReference type="InterPro" id="IPR000262">
    <property type="entry name" value="FMN-dep_DH"/>
</dbReference>
<dbReference type="InterPro" id="IPR037396">
    <property type="entry name" value="FMN_HAD"/>
</dbReference>
<dbReference type="Gene3D" id="3.20.20.70">
    <property type="entry name" value="Aldolase class I"/>
    <property type="match status" value="1"/>
</dbReference>
<dbReference type="InterPro" id="IPR012133">
    <property type="entry name" value="Alpha-hydoxy_acid_DH_FMN"/>
</dbReference>
<evidence type="ECO:0000256" key="5">
    <source>
        <dbReference type="ARBA" id="ARBA00024042"/>
    </source>
</evidence>
<accession>A0ABY5RTV0</accession>